<dbReference type="Gene3D" id="1.25.40.10">
    <property type="entry name" value="Tetratricopeptide repeat domain"/>
    <property type="match status" value="1"/>
</dbReference>
<dbReference type="InterPro" id="IPR011990">
    <property type="entry name" value="TPR-like_helical_dom_sf"/>
</dbReference>
<sequence>MADKLLYGGVCLRRALQLVPWQKLSTRPALATQARPFQQSHLVFNSTTTTTPIMETTTTPAAPTTSEPPISDPLETKPSANQDAPQSLDVVPGSVDQSVAAKKETLRMERAVKKELKYLSDDPWKVTEYVKGALEKGKFEEAYLLVQKGSKEMQLVVPWNYLLNHLLNNQQPTRAIKMFNEMKKRAQFPNAATYTILFRGLTKSEHPKLAVAEAVKHYHALLKDPRIEANITHLNAVLNVCNRANDLDSMFALLDTVNESTRAPTCYTYTTILDALRHNTLGDIKDLTQEQKEFNFNSTIKRGRAIWEEVISKWRKGRLVIDEDLVCCMGRMLLLSPNREEKKEILNLVEQTMNIPNLAKVQEASAEEARKKNPRTGEVAKKDGYGLFVTPANNTLSLLLNVVFQTRMSSLGIKYWNFLVREYGLEPDMGCWLRLFGLLKLAKASAHATEILSIVPTDVINPRIYHMAMETCDRDNINQNVLKHADRALDSMVERLEVPDALTMRLYLNVAQNHHYHLRARANEGNVAGAKRDYGIQITNALDRLWVPYRRLHDHLFKDVKAKTVEGKAKFYNEQREAIALARIMYGSFNKVLQQEMLPEEDLERIRPIGGRINREIQAFFANREDTEPNLRKTLGRGRADEDMMEYNEGMGSFWDTTQAGKPSRYNEGYGSRTDGRTRVRDDDRRGDNRPWRNDSRRNNYGRDNEDRTDRRRAESNEPGIPRYRADRRASVPWEAIKPERAPRRENRNYDRRHS</sequence>
<dbReference type="Pfam" id="PF13812">
    <property type="entry name" value="PPR_3"/>
    <property type="match status" value="1"/>
</dbReference>
<evidence type="ECO:0000256" key="1">
    <source>
        <dbReference type="ARBA" id="ARBA00022737"/>
    </source>
</evidence>
<evidence type="ECO:0000313" key="4">
    <source>
        <dbReference type="Proteomes" id="UP000782241"/>
    </source>
</evidence>
<dbReference type="NCBIfam" id="TIGR00756">
    <property type="entry name" value="PPR"/>
    <property type="match status" value="1"/>
</dbReference>
<dbReference type="AlphaFoldDB" id="A0A9P7GRU6"/>
<proteinExistence type="predicted"/>
<dbReference type="PANTHER" id="PTHR47941">
    <property type="entry name" value="PENTATRICOPEPTIDE REPEAT-CONTAINING PROTEIN 3, MITOCHONDRIAL"/>
    <property type="match status" value="1"/>
</dbReference>
<feature type="compositionally biased region" description="Basic and acidic residues" evidence="2">
    <location>
        <begin position="737"/>
        <end position="755"/>
    </location>
</feature>
<name>A0A9P7GRU6_9HYPO</name>
<feature type="region of interest" description="Disordered" evidence="2">
    <location>
        <begin position="46"/>
        <end position="88"/>
    </location>
</feature>
<organism evidence="3 4">
    <name type="scientific">Fusarium avenaceum</name>
    <dbReference type="NCBI Taxonomy" id="40199"/>
    <lineage>
        <taxon>Eukaryota</taxon>
        <taxon>Fungi</taxon>
        <taxon>Dikarya</taxon>
        <taxon>Ascomycota</taxon>
        <taxon>Pezizomycotina</taxon>
        <taxon>Sordariomycetes</taxon>
        <taxon>Hypocreomycetidae</taxon>
        <taxon>Hypocreales</taxon>
        <taxon>Nectriaceae</taxon>
        <taxon>Fusarium</taxon>
        <taxon>Fusarium tricinctum species complex</taxon>
    </lineage>
</organism>
<dbReference type="Pfam" id="PF13041">
    <property type="entry name" value="PPR_2"/>
    <property type="match status" value="1"/>
</dbReference>
<evidence type="ECO:0008006" key="5">
    <source>
        <dbReference type="Google" id="ProtNLM"/>
    </source>
</evidence>
<evidence type="ECO:0000256" key="2">
    <source>
        <dbReference type="SAM" id="MobiDB-lite"/>
    </source>
</evidence>
<keyword evidence="1" id="KW-0677">Repeat</keyword>
<feature type="compositionally biased region" description="Basic and acidic residues" evidence="2">
    <location>
        <begin position="674"/>
        <end position="716"/>
    </location>
</feature>
<comment type="caution">
    <text evidence="3">The sequence shown here is derived from an EMBL/GenBank/DDBJ whole genome shotgun (WGS) entry which is preliminary data.</text>
</comment>
<gene>
    <name evidence="3" type="ORF">KAF25_002929</name>
</gene>
<dbReference type="EMBL" id="JAGPUO010000038">
    <property type="protein sequence ID" value="KAG5655026.1"/>
    <property type="molecule type" value="Genomic_DNA"/>
</dbReference>
<feature type="compositionally biased region" description="Low complexity" evidence="2">
    <location>
        <begin position="46"/>
        <end position="69"/>
    </location>
</feature>
<reference evidence="3" key="1">
    <citation type="submission" date="2021-04" db="EMBL/GenBank/DDBJ databases">
        <title>Draft genome of Fusarium avenaceum strain F156N33, isolated from an atmospheric sample in Virginia.</title>
        <authorList>
            <person name="Yang S."/>
            <person name="Vinatzer B.A."/>
            <person name="Coleman J."/>
        </authorList>
    </citation>
    <scope>NUCLEOTIDE SEQUENCE</scope>
    <source>
        <strain evidence="3">F156N33</strain>
    </source>
</reference>
<evidence type="ECO:0000313" key="3">
    <source>
        <dbReference type="EMBL" id="KAG5655026.1"/>
    </source>
</evidence>
<keyword evidence="4" id="KW-1185">Reference proteome</keyword>
<dbReference type="Proteomes" id="UP000782241">
    <property type="component" value="Unassembled WGS sequence"/>
</dbReference>
<protein>
    <recommendedName>
        <fullName evidence="5">Pentatricopeptide repeat protein</fullName>
    </recommendedName>
</protein>
<accession>A0A9P7GRU6</accession>
<feature type="region of interest" description="Disordered" evidence="2">
    <location>
        <begin position="651"/>
        <end position="755"/>
    </location>
</feature>
<dbReference type="InterPro" id="IPR002885">
    <property type="entry name" value="PPR_rpt"/>
</dbReference>